<dbReference type="RefSeq" id="WP_018021393.1">
    <property type="nucleotide sequence ID" value="NZ_AQUX01000002.1"/>
</dbReference>
<dbReference type="GO" id="GO:0004523">
    <property type="term" value="F:RNA-DNA hybrid ribonuclease activity"/>
    <property type="evidence" value="ECO:0007669"/>
    <property type="project" value="InterPro"/>
</dbReference>
<keyword evidence="3" id="KW-1185">Reference proteome</keyword>
<dbReference type="EMBL" id="CP006764">
    <property type="protein sequence ID" value="AIT62198.1"/>
    <property type="molecule type" value="Genomic_DNA"/>
</dbReference>
<name>A0A097IJB3_9CORY</name>
<sequence length="301" mass="32997">MNATKPVAVIHFDKHEFRAPRIAVTAALDGVACYFVNAPAASKLDELGAIVETFRYLWRRECGGMILYVGHPVIRELLDDLSSHYPGLEIRSLVTGEKMRRTWDACRRAHTRNVGVKEKPRVERTEHRVAATDASKKKTDNTVGIAVVSSDGSVKMSNVDARTVLDGEFAAIRLAVRQAVESKTVRSIEILTDSLTAATAINTRGHAVNQGAGRHEASCCSELRNATALGIDVRVIWVRGHAGHPLNELAHRAAMASRRCRQWGQSSEQFRRSLTAELREVLAAAGETVQTSGLSSDRYCA</sequence>
<dbReference type="AlphaFoldDB" id="A0A097IJB3"/>
<reference evidence="2 3" key="1">
    <citation type="submission" date="2013-09" db="EMBL/GenBank/DDBJ databases">
        <title>Complete genome sequence of Corynebacterium doosanense CAU 212(T) (=DSM 45436(T)), isolated from activated sludge.</title>
        <authorList>
            <person name="Schaffert L."/>
            <person name="Albersmeier A."/>
            <person name="Kalinowski J."/>
            <person name="Ruckert C."/>
        </authorList>
    </citation>
    <scope>NUCLEOTIDE SEQUENCE [LARGE SCALE GENOMIC DNA]</scope>
    <source>
        <strain evidence="2 3">CAU 212</strain>
    </source>
</reference>
<dbReference type="STRING" id="558173.CDOO_02290"/>
<proteinExistence type="predicted"/>
<dbReference type="Gene3D" id="3.30.420.10">
    <property type="entry name" value="Ribonuclease H-like superfamily/Ribonuclease H"/>
    <property type="match status" value="1"/>
</dbReference>
<evidence type="ECO:0000259" key="1">
    <source>
        <dbReference type="PROSITE" id="PS50879"/>
    </source>
</evidence>
<organism evidence="2 3">
    <name type="scientific">Corynebacterium doosanense CAU 212 = DSM 45436</name>
    <dbReference type="NCBI Taxonomy" id="558173"/>
    <lineage>
        <taxon>Bacteria</taxon>
        <taxon>Bacillati</taxon>
        <taxon>Actinomycetota</taxon>
        <taxon>Actinomycetes</taxon>
        <taxon>Mycobacteriales</taxon>
        <taxon>Corynebacteriaceae</taxon>
        <taxon>Corynebacterium</taxon>
    </lineage>
</organism>
<dbReference type="InterPro" id="IPR002156">
    <property type="entry name" value="RNaseH_domain"/>
</dbReference>
<gene>
    <name evidence="2" type="ORF">CDOO_02290</name>
</gene>
<dbReference type="PROSITE" id="PS50879">
    <property type="entry name" value="RNASE_H_1"/>
    <property type="match status" value="1"/>
</dbReference>
<dbReference type="Proteomes" id="UP000029914">
    <property type="component" value="Chromosome"/>
</dbReference>
<dbReference type="SUPFAM" id="SSF53098">
    <property type="entry name" value="Ribonuclease H-like"/>
    <property type="match status" value="1"/>
</dbReference>
<dbReference type="CDD" id="cd09276">
    <property type="entry name" value="Rnase_HI_RT_non_LTR"/>
    <property type="match status" value="1"/>
</dbReference>
<dbReference type="InterPro" id="IPR012337">
    <property type="entry name" value="RNaseH-like_sf"/>
</dbReference>
<accession>A0A097IJB3</accession>
<protein>
    <recommendedName>
        <fullName evidence="1">RNase H type-1 domain-containing protein</fullName>
    </recommendedName>
</protein>
<dbReference type="GO" id="GO:0003676">
    <property type="term" value="F:nucleic acid binding"/>
    <property type="evidence" value="ECO:0007669"/>
    <property type="project" value="InterPro"/>
</dbReference>
<dbReference type="HOGENOM" id="CLU_080927_0_0_11"/>
<feature type="domain" description="RNase H type-1" evidence="1">
    <location>
        <begin position="142"/>
        <end position="259"/>
    </location>
</feature>
<dbReference type="eggNOG" id="COG0328">
    <property type="taxonomic scope" value="Bacteria"/>
</dbReference>
<evidence type="ECO:0000313" key="3">
    <source>
        <dbReference type="Proteomes" id="UP000029914"/>
    </source>
</evidence>
<dbReference type="OrthoDB" id="4923321at2"/>
<dbReference type="InterPro" id="IPR036397">
    <property type="entry name" value="RNaseH_sf"/>
</dbReference>
<dbReference type="Pfam" id="PF00075">
    <property type="entry name" value="RNase_H"/>
    <property type="match status" value="1"/>
</dbReference>
<dbReference type="KEGG" id="cdo:CDOO_02290"/>
<evidence type="ECO:0000313" key="2">
    <source>
        <dbReference type="EMBL" id="AIT62198.1"/>
    </source>
</evidence>